<dbReference type="EMBL" id="LYXU01000102">
    <property type="protein sequence ID" value="OBS16355.1"/>
    <property type="molecule type" value="Genomic_DNA"/>
</dbReference>
<dbReference type="EMBL" id="LYXU01000124">
    <property type="protein sequence ID" value="OBS15862.1"/>
    <property type="molecule type" value="Genomic_DNA"/>
</dbReference>
<comment type="caution">
    <text evidence="6">The sequence shown here is derived from an EMBL/GenBank/DDBJ whole genome shotgun (WGS) entry which is preliminary data.</text>
</comment>
<dbReference type="EMBL" id="LYXU01000020">
    <property type="protein sequence ID" value="OBS17377.1"/>
    <property type="molecule type" value="Genomic_DNA"/>
</dbReference>
<dbReference type="EMBL" id="LYXU01000152">
    <property type="protein sequence ID" value="OBS15509.1"/>
    <property type="molecule type" value="Genomic_DNA"/>
</dbReference>
<name>A0A1B8A7C6_FUSPO</name>
<evidence type="ECO:0000313" key="1">
    <source>
        <dbReference type="EMBL" id="OBS15169.1"/>
    </source>
</evidence>
<dbReference type="EMBL" id="LYXU01000167">
    <property type="protein sequence ID" value="OBS15169.1"/>
    <property type="molecule type" value="Genomic_DNA"/>
</dbReference>
<evidence type="ECO:0000313" key="6">
    <source>
        <dbReference type="EMBL" id="OBS16355.1"/>
    </source>
</evidence>
<protein>
    <submittedName>
        <fullName evidence="6">Uncharacterized protein</fullName>
    </submittedName>
</protein>
<dbReference type="AlphaFoldDB" id="A0A1B8A7C6"/>
<evidence type="ECO:0000313" key="7">
    <source>
        <dbReference type="EMBL" id="OBS16401.1"/>
    </source>
</evidence>
<evidence type="ECO:0000313" key="4">
    <source>
        <dbReference type="EMBL" id="OBS15862.1"/>
    </source>
</evidence>
<reference evidence="6 11" key="1">
    <citation type="submission" date="2016-06" db="EMBL/GenBank/DDBJ databases">
        <title>Living apart together: crosstalk between the core and supernumerary genomes in a fungal plant pathogen.</title>
        <authorList>
            <person name="Vanheule A."/>
            <person name="Audenaert K."/>
            <person name="Warris S."/>
            <person name="Van De Geest H."/>
            <person name="Schijlen E."/>
            <person name="Hofte M."/>
            <person name="De Saeger S."/>
            <person name="Haesaert G."/>
            <person name="Waalwijk C."/>
            <person name="Van Der Lee T."/>
        </authorList>
    </citation>
    <scope>NUCLEOTIDE SEQUENCE [LARGE SCALE GENOMIC DNA]</scope>
    <source>
        <strain evidence="6 11">2516</strain>
    </source>
</reference>
<dbReference type="EMBL" id="LYXU01000096">
    <property type="protein sequence ID" value="OBS16401.1"/>
    <property type="molecule type" value="Genomic_DNA"/>
</dbReference>
<organism evidence="6 11">
    <name type="scientific">Fusarium poae</name>
    <dbReference type="NCBI Taxonomy" id="36050"/>
    <lineage>
        <taxon>Eukaryota</taxon>
        <taxon>Fungi</taxon>
        <taxon>Dikarya</taxon>
        <taxon>Ascomycota</taxon>
        <taxon>Pezizomycotina</taxon>
        <taxon>Sordariomycetes</taxon>
        <taxon>Hypocreomycetidae</taxon>
        <taxon>Hypocreales</taxon>
        <taxon>Nectriaceae</taxon>
        <taxon>Fusarium</taxon>
    </lineage>
</organism>
<dbReference type="EMBL" id="LYXU01000091">
    <property type="protein sequence ID" value="OBS16431.1"/>
    <property type="molecule type" value="Genomic_DNA"/>
</dbReference>
<evidence type="ECO:0000313" key="2">
    <source>
        <dbReference type="EMBL" id="OBS15399.1"/>
    </source>
</evidence>
<dbReference type="EMBL" id="LYXU01000157">
    <property type="protein sequence ID" value="OBS15399.1"/>
    <property type="molecule type" value="Genomic_DNA"/>
</dbReference>
<proteinExistence type="predicted"/>
<keyword evidence="11" id="KW-1185">Reference proteome</keyword>
<dbReference type="Proteomes" id="UP000091967">
    <property type="component" value="Unassembled WGS sequence"/>
</dbReference>
<evidence type="ECO:0000313" key="3">
    <source>
        <dbReference type="EMBL" id="OBS15509.1"/>
    </source>
</evidence>
<evidence type="ECO:0000313" key="5">
    <source>
        <dbReference type="EMBL" id="OBS16346.1"/>
    </source>
</evidence>
<accession>A0A1B8A7C6</accession>
<evidence type="ECO:0000313" key="8">
    <source>
        <dbReference type="EMBL" id="OBS16431.1"/>
    </source>
</evidence>
<sequence length="110" mass="12552">MPRSIALLARHRLTRSSCGHQHPAAIHPQIFCLLISTQRSQGGKALEVTRTQRNSLTIPRVTINQPYALRGVHWLAHIIGHQLVAVVNSLYYICQRGKTPWYLECFEVQK</sequence>
<evidence type="ECO:0000313" key="10">
    <source>
        <dbReference type="EMBL" id="OBS17377.1"/>
    </source>
</evidence>
<dbReference type="EMBL" id="LYXU01000103">
    <property type="protein sequence ID" value="OBS16346.1"/>
    <property type="molecule type" value="Genomic_DNA"/>
</dbReference>
<dbReference type="EMBL" id="LYXU01000078">
    <property type="protein sequence ID" value="OBS16589.1"/>
    <property type="molecule type" value="Genomic_DNA"/>
</dbReference>
<gene>
    <name evidence="10" type="ORF">FPOA_12127</name>
    <name evidence="9" type="ORF">FPOA_12780</name>
    <name evidence="8" type="ORF">FPOA_12919</name>
    <name evidence="7" type="ORF">FPOA_12936</name>
    <name evidence="6" type="ORF">FPOA_12989</name>
    <name evidence="5" type="ORF">FPOA_12995</name>
    <name evidence="4" type="ORF">FPOA_13367</name>
    <name evidence="3" type="ORF">FPOA_13655</name>
    <name evidence="2" type="ORF">FPOA_13737</name>
    <name evidence="1" type="ORF">FPOA_13946</name>
</gene>
<evidence type="ECO:0000313" key="9">
    <source>
        <dbReference type="EMBL" id="OBS16589.1"/>
    </source>
</evidence>
<evidence type="ECO:0000313" key="11">
    <source>
        <dbReference type="Proteomes" id="UP000091967"/>
    </source>
</evidence>